<name>A0A4Q1HGV8_9BURK</name>
<dbReference type="Proteomes" id="UP000290849">
    <property type="component" value="Unassembled WGS sequence"/>
</dbReference>
<keyword evidence="4" id="KW-1185">Reference proteome</keyword>
<reference evidence="3 4" key="1">
    <citation type="journal article" date="2017" name="Int. J. Syst. Evol. Microbiol.">
        <title>Achromobacter aloeverae sp. nov., isolated from the root of Aloe vera (L.) Burm.f.</title>
        <authorList>
            <person name="Kuncharoen N."/>
            <person name="Muramatsu Y."/>
            <person name="Shibata C."/>
            <person name="Kamakura Y."/>
            <person name="Nakagawa Y."/>
            <person name="Tanasupawat S."/>
        </authorList>
    </citation>
    <scope>NUCLEOTIDE SEQUENCE [LARGE SCALE GENOMIC DNA]</scope>
    <source>
        <strain evidence="3 4">AVA-1</strain>
    </source>
</reference>
<feature type="chain" id="PRO_5020744694" evidence="2">
    <location>
        <begin position="18"/>
        <end position="452"/>
    </location>
</feature>
<keyword evidence="2" id="KW-0732">Signal</keyword>
<dbReference type="InterPro" id="IPR025060">
    <property type="entry name" value="DUF3999"/>
</dbReference>
<comment type="caution">
    <text evidence="3">The sequence shown here is derived from an EMBL/GenBank/DDBJ whole genome shotgun (WGS) entry which is preliminary data.</text>
</comment>
<evidence type="ECO:0000256" key="1">
    <source>
        <dbReference type="SAM" id="Phobius"/>
    </source>
</evidence>
<keyword evidence="1" id="KW-0812">Transmembrane</keyword>
<feature type="transmembrane region" description="Helical" evidence="1">
    <location>
        <begin position="426"/>
        <end position="446"/>
    </location>
</feature>
<dbReference type="AlphaFoldDB" id="A0A4Q1HGV8"/>
<dbReference type="OrthoDB" id="5405606at2"/>
<dbReference type="Pfam" id="PF13163">
    <property type="entry name" value="DUF3999"/>
    <property type="match status" value="1"/>
</dbReference>
<keyword evidence="1" id="KW-0472">Membrane</keyword>
<evidence type="ECO:0000313" key="4">
    <source>
        <dbReference type="Proteomes" id="UP000290849"/>
    </source>
</evidence>
<gene>
    <name evidence="3" type="ORF">C7R54_21920</name>
</gene>
<sequence>MATAAALAGAAMTAATAAPSTTSVAPDPAPPAPVRRYALEQLASAPYYRVTLNDAVYAASLRGDLGDLRILNSAGEFVPYSFDNTAAPTRPATRRPLRWFPLPAAASPGAADSALSVTIGPDGGLRAAAKPPPAATRGGDVIDLGADSPPLSALLIHLQDSSWQGRVDISASEDLRAWTPVIQAPLLKAASGDATLAQERVDLDGLRARYVRLRWPDGAPALAGIEGESIPVDATPPTRAWRGGIATRAGASPGEYLFDTGGAYPVDRIQFDLPQANTVAYGQLYSRNDARQPWRMVAAGQLLRLQGGSATNAAGDEQRNPPWAVPVDTDRQWRLLVDTRGGGLGSGQPTVALGWRPTVVTFVARGAGPFVLAVGNSAWEPVAVPLADLMAVEAAAPAQARLGQELAPMPAALAARPADPDSNRRYVLWAVLVVAVVVLGLMAWRLSRANSG</sequence>
<dbReference type="EMBL" id="PYAL01000007">
    <property type="protein sequence ID" value="RXN85454.1"/>
    <property type="molecule type" value="Genomic_DNA"/>
</dbReference>
<evidence type="ECO:0000256" key="2">
    <source>
        <dbReference type="SAM" id="SignalP"/>
    </source>
</evidence>
<feature type="signal peptide" evidence="2">
    <location>
        <begin position="1"/>
        <end position="17"/>
    </location>
</feature>
<evidence type="ECO:0000313" key="3">
    <source>
        <dbReference type="EMBL" id="RXN85454.1"/>
    </source>
</evidence>
<keyword evidence="1" id="KW-1133">Transmembrane helix</keyword>
<organism evidence="3 4">
    <name type="scientific">Achromobacter aloeverae</name>
    <dbReference type="NCBI Taxonomy" id="1750518"/>
    <lineage>
        <taxon>Bacteria</taxon>
        <taxon>Pseudomonadati</taxon>
        <taxon>Pseudomonadota</taxon>
        <taxon>Betaproteobacteria</taxon>
        <taxon>Burkholderiales</taxon>
        <taxon>Alcaligenaceae</taxon>
        <taxon>Achromobacter</taxon>
    </lineage>
</organism>
<accession>A0A4Q1HGV8</accession>
<protein>
    <submittedName>
        <fullName evidence="3">DUF3999 domain-containing protein</fullName>
    </submittedName>
</protein>
<proteinExistence type="predicted"/>